<comment type="pathway">
    <text evidence="2">Glycan metabolism; osmoregulated periplasmic glucan (OPG) biosynthesis.</text>
</comment>
<evidence type="ECO:0000256" key="1">
    <source>
        <dbReference type="ARBA" id="ARBA00004418"/>
    </source>
</evidence>
<dbReference type="EMBL" id="BMXI01000001">
    <property type="protein sequence ID" value="GHC42525.1"/>
    <property type="molecule type" value="Genomic_DNA"/>
</dbReference>
<dbReference type="PIRSF" id="PIRSF006281">
    <property type="entry name" value="MdoG"/>
    <property type="match status" value="1"/>
</dbReference>
<dbReference type="Proteomes" id="UP000644507">
    <property type="component" value="Unassembled WGS sequence"/>
</dbReference>
<dbReference type="GO" id="GO:0030288">
    <property type="term" value="C:outer membrane-bounded periplasmic space"/>
    <property type="evidence" value="ECO:0007669"/>
    <property type="project" value="TreeGrafter"/>
</dbReference>
<sequence length="522" mass="59137">MHLFSSSLLAFALTLPFVGTSVADPAARKFSLTDVEALAKNLASKPYESPSGSEQLPAALAGLNYDQHRAIRNRPEQRIWQNEGLPFRIEPIHSGYLFQRPVELNEVSEDGEVRPLPFQRKYFDYSALVLDEEVDWSSLTGFAGFRIQHPLNGGPEQWDEIGSFAGASYFRLLGQDQRYGISARALALNVANPKAPEEFPDFVEYWLVRPQPTDRHLQVYALLDSPSVTGAFSLRIVPGVNTQTDVNATLYFREEVDSLGIAPLTSMFFYGENSRERHFTDWRPEIHDSDGLLVESESGEIIWRPLVNGSAIRYTAFQTGAARGFGLMQRDRNFFHYQDLDNPYHKTPSYWVETGKGWPGGAVRLVELPTQFETYDNIVSFFEPSEAPKVGPEEPMRLSYILHSKMHFESNLSRNHVSATRVGVDSSYPDTRRFIIDFDGPTLEALDASSQVFAVIDSSSNGYITENRCFKNTLTGGWRVAFKLDTDDNLNSPVELRCFLKILPEERTLTETWTYQWTPNQP</sequence>
<dbReference type="SUPFAM" id="SSF81296">
    <property type="entry name" value="E set domains"/>
    <property type="match status" value="1"/>
</dbReference>
<dbReference type="Gene3D" id="2.60.40.10">
    <property type="entry name" value="Immunoglobulins"/>
    <property type="match status" value="1"/>
</dbReference>
<proteinExistence type="inferred from homology"/>
<dbReference type="InterPro" id="IPR014756">
    <property type="entry name" value="Ig_E-set"/>
</dbReference>
<dbReference type="PANTHER" id="PTHR30504:SF2">
    <property type="entry name" value="GLUCANS BIOSYNTHESIS PROTEIN G"/>
    <property type="match status" value="1"/>
</dbReference>
<accession>A0A918TEH7</accession>
<dbReference type="Pfam" id="PF04349">
    <property type="entry name" value="MdoG"/>
    <property type="match status" value="1"/>
</dbReference>
<name>A0A918TEH7_9BACT</name>
<dbReference type="AlphaFoldDB" id="A0A918TEH7"/>
<feature type="chain" id="PRO_5037346466" evidence="5">
    <location>
        <begin position="24"/>
        <end position="522"/>
    </location>
</feature>
<comment type="subcellular location">
    <subcellularLocation>
        <location evidence="1">Periplasm</location>
    </subcellularLocation>
</comment>
<keyword evidence="4" id="KW-0574">Periplasm</keyword>
<dbReference type="InterPro" id="IPR013783">
    <property type="entry name" value="Ig-like_fold"/>
</dbReference>
<feature type="signal peptide" evidence="5">
    <location>
        <begin position="1"/>
        <end position="23"/>
    </location>
</feature>
<organism evidence="7 8">
    <name type="scientific">Roseibacillus persicicus</name>
    <dbReference type="NCBI Taxonomy" id="454148"/>
    <lineage>
        <taxon>Bacteria</taxon>
        <taxon>Pseudomonadati</taxon>
        <taxon>Verrucomicrobiota</taxon>
        <taxon>Verrucomicrobiia</taxon>
        <taxon>Verrucomicrobiales</taxon>
        <taxon>Verrucomicrobiaceae</taxon>
        <taxon>Roseibacillus</taxon>
    </lineage>
</organism>
<protein>
    <submittedName>
        <fullName evidence="7">Glucans biosynthesis protein D</fullName>
    </submittedName>
</protein>
<dbReference type="Gene3D" id="2.70.98.10">
    <property type="match status" value="1"/>
</dbReference>
<evidence type="ECO:0000256" key="4">
    <source>
        <dbReference type="ARBA" id="ARBA00022764"/>
    </source>
</evidence>
<evidence type="ECO:0000313" key="7">
    <source>
        <dbReference type="EMBL" id="GHC42525.1"/>
    </source>
</evidence>
<dbReference type="GO" id="GO:0030246">
    <property type="term" value="F:carbohydrate binding"/>
    <property type="evidence" value="ECO:0007669"/>
    <property type="project" value="InterPro"/>
</dbReference>
<evidence type="ECO:0000256" key="3">
    <source>
        <dbReference type="ARBA" id="ARBA00009284"/>
    </source>
</evidence>
<evidence type="ECO:0000256" key="2">
    <source>
        <dbReference type="ARBA" id="ARBA00005001"/>
    </source>
</evidence>
<dbReference type="GO" id="GO:0051274">
    <property type="term" value="P:beta-glucan biosynthetic process"/>
    <property type="evidence" value="ECO:0007669"/>
    <property type="project" value="TreeGrafter"/>
</dbReference>
<dbReference type="InterPro" id="IPR014718">
    <property type="entry name" value="GH-type_carb-bd"/>
</dbReference>
<dbReference type="InterPro" id="IPR007444">
    <property type="entry name" value="Glucan_biosyn_MdoG_C"/>
</dbReference>
<evidence type="ECO:0000259" key="6">
    <source>
        <dbReference type="Pfam" id="PF04349"/>
    </source>
</evidence>
<keyword evidence="8" id="KW-1185">Reference proteome</keyword>
<evidence type="ECO:0000313" key="8">
    <source>
        <dbReference type="Proteomes" id="UP000644507"/>
    </source>
</evidence>
<keyword evidence="5" id="KW-0732">Signal</keyword>
<feature type="domain" description="Glucan biosynthesis periplasmic MdoG C-terminal" evidence="6">
    <location>
        <begin position="30"/>
        <end position="517"/>
    </location>
</feature>
<dbReference type="RefSeq" id="WP_189566927.1">
    <property type="nucleotide sequence ID" value="NZ_BMXI01000001.1"/>
</dbReference>
<dbReference type="SUPFAM" id="SSF74650">
    <property type="entry name" value="Galactose mutarotase-like"/>
    <property type="match status" value="1"/>
</dbReference>
<evidence type="ECO:0000256" key="5">
    <source>
        <dbReference type="SAM" id="SignalP"/>
    </source>
</evidence>
<dbReference type="GO" id="GO:0003824">
    <property type="term" value="F:catalytic activity"/>
    <property type="evidence" value="ECO:0007669"/>
    <property type="project" value="InterPro"/>
</dbReference>
<reference evidence="7" key="1">
    <citation type="journal article" date="2014" name="Int. J. Syst. Evol. Microbiol.">
        <title>Complete genome sequence of Corynebacterium casei LMG S-19264T (=DSM 44701T), isolated from a smear-ripened cheese.</title>
        <authorList>
            <consortium name="US DOE Joint Genome Institute (JGI-PGF)"/>
            <person name="Walter F."/>
            <person name="Albersmeier A."/>
            <person name="Kalinowski J."/>
            <person name="Ruckert C."/>
        </authorList>
    </citation>
    <scope>NUCLEOTIDE SEQUENCE</scope>
    <source>
        <strain evidence="7">KCTC 12988</strain>
    </source>
</reference>
<dbReference type="InterPro" id="IPR011013">
    <property type="entry name" value="Gal_mutarotase_sf_dom"/>
</dbReference>
<comment type="caution">
    <text evidence="7">The sequence shown here is derived from an EMBL/GenBank/DDBJ whole genome shotgun (WGS) entry which is preliminary data.</text>
</comment>
<comment type="similarity">
    <text evidence="3">Belongs to the OpgD/OpgG family.</text>
</comment>
<reference evidence="7" key="2">
    <citation type="submission" date="2020-09" db="EMBL/GenBank/DDBJ databases">
        <authorList>
            <person name="Sun Q."/>
            <person name="Kim S."/>
        </authorList>
    </citation>
    <scope>NUCLEOTIDE SEQUENCE</scope>
    <source>
        <strain evidence="7">KCTC 12988</strain>
    </source>
</reference>
<dbReference type="InterPro" id="IPR014438">
    <property type="entry name" value="Glucan_biosyn_MdoG/MdoD"/>
</dbReference>
<dbReference type="PANTHER" id="PTHR30504">
    <property type="entry name" value="GLUCANS BIOSYNTHESIS PROTEIN"/>
    <property type="match status" value="1"/>
</dbReference>
<gene>
    <name evidence="7" type="primary">opgD</name>
    <name evidence="7" type="ORF">GCM10007100_04440</name>
</gene>